<dbReference type="HOGENOM" id="CLU_065180_0_0_1"/>
<evidence type="ECO:0000313" key="1">
    <source>
        <dbReference type="EMBL" id="EJU03923.1"/>
    </source>
</evidence>
<name>M5GF78_DACPD</name>
<dbReference type="EMBL" id="JH795859">
    <property type="protein sequence ID" value="EJU03923.1"/>
    <property type="molecule type" value="Genomic_DNA"/>
</dbReference>
<dbReference type="Proteomes" id="UP000030653">
    <property type="component" value="Unassembled WGS sequence"/>
</dbReference>
<reference evidence="1 2" key="1">
    <citation type="journal article" date="2012" name="Science">
        <title>The Paleozoic origin of enzymatic lignin decomposition reconstructed from 31 fungal genomes.</title>
        <authorList>
            <person name="Floudas D."/>
            <person name="Binder M."/>
            <person name="Riley R."/>
            <person name="Barry K."/>
            <person name="Blanchette R.A."/>
            <person name="Henrissat B."/>
            <person name="Martinez A.T."/>
            <person name="Otillar R."/>
            <person name="Spatafora J.W."/>
            <person name="Yadav J.S."/>
            <person name="Aerts A."/>
            <person name="Benoit I."/>
            <person name="Boyd A."/>
            <person name="Carlson A."/>
            <person name="Copeland A."/>
            <person name="Coutinho P.M."/>
            <person name="de Vries R.P."/>
            <person name="Ferreira P."/>
            <person name="Findley K."/>
            <person name="Foster B."/>
            <person name="Gaskell J."/>
            <person name="Glotzer D."/>
            <person name="Gorecki P."/>
            <person name="Heitman J."/>
            <person name="Hesse C."/>
            <person name="Hori C."/>
            <person name="Igarashi K."/>
            <person name="Jurgens J.A."/>
            <person name="Kallen N."/>
            <person name="Kersten P."/>
            <person name="Kohler A."/>
            <person name="Kuees U."/>
            <person name="Kumar T.K.A."/>
            <person name="Kuo A."/>
            <person name="LaButti K."/>
            <person name="Larrondo L.F."/>
            <person name="Lindquist E."/>
            <person name="Ling A."/>
            <person name="Lombard V."/>
            <person name="Lucas S."/>
            <person name="Lundell T."/>
            <person name="Martin R."/>
            <person name="McLaughlin D.J."/>
            <person name="Morgenstern I."/>
            <person name="Morin E."/>
            <person name="Murat C."/>
            <person name="Nagy L.G."/>
            <person name="Nolan M."/>
            <person name="Ohm R.A."/>
            <person name="Patyshakuliyeva A."/>
            <person name="Rokas A."/>
            <person name="Ruiz-Duenas F.J."/>
            <person name="Sabat G."/>
            <person name="Salamov A."/>
            <person name="Samejima M."/>
            <person name="Schmutz J."/>
            <person name="Slot J.C."/>
            <person name="St John F."/>
            <person name="Stenlid J."/>
            <person name="Sun H."/>
            <person name="Sun S."/>
            <person name="Syed K."/>
            <person name="Tsang A."/>
            <person name="Wiebenga A."/>
            <person name="Young D."/>
            <person name="Pisabarro A."/>
            <person name="Eastwood D.C."/>
            <person name="Martin F."/>
            <person name="Cullen D."/>
            <person name="Grigoriev I.V."/>
            <person name="Hibbett D.S."/>
        </authorList>
    </citation>
    <scope>NUCLEOTIDE SEQUENCE [LARGE SCALE GENOMIC DNA]</scope>
    <source>
        <strain evidence="1 2">DJM-731 SS1</strain>
    </source>
</reference>
<proteinExistence type="predicted"/>
<evidence type="ECO:0000313" key="2">
    <source>
        <dbReference type="Proteomes" id="UP000030653"/>
    </source>
</evidence>
<dbReference type="AlphaFoldDB" id="M5GF78"/>
<dbReference type="GeneID" id="63686121"/>
<organism evidence="1 2">
    <name type="scientific">Dacryopinax primogenitus (strain DJM 731)</name>
    <name type="common">Brown rot fungus</name>
    <dbReference type="NCBI Taxonomy" id="1858805"/>
    <lineage>
        <taxon>Eukaryota</taxon>
        <taxon>Fungi</taxon>
        <taxon>Dikarya</taxon>
        <taxon>Basidiomycota</taxon>
        <taxon>Agaricomycotina</taxon>
        <taxon>Dacrymycetes</taxon>
        <taxon>Dacrymycetales</taxon>
        <taxon>Dacrymycetaceae</taxon>
        <taxon>Dacryopinax</taxon>
    </lineage>
</organism>
<dbReference type="RefSeq" id="XP_040630817.1">
    <property type="nucleotide sequence ID" value="XM_040771059.1"/>
</dbReference>
<dbReference type="OrthoDB" id="3039677at2759"/>
<protein>
    <submittedName>
        <fullName evidence="1">Uncharacterized protein</fullName>
    </submittedName>
</protein>
<dbReference type="STRING" id="1858805.M5GF78"/>
<sequence length="345" mass="39384">MDWFNLNQSTELESHSSSPLSVCIANLLPELRFRVKNLCLFGILPGPKEPNAEQLQRFLQLLVDDLLVLWRDGIVVHTPGHPGGFTDQRSTDHPCTQCHVKHTDMLKHGWQTGNVPLRDGVHHKRQAACIYQLQQLGANKKTLDAYVQKYGVHWSEFNCLPYFNPVHMGVINPMHTFLQGLTKMLCTFEMPMWFAQLPSQVGYPAGGSLTSDECGKPSVQKWTMIHLDQIPPLLLKADSRAPLQAVSNYLKLACALKIFMQKELWEEELTRASTLYNDFFQEYTEVLKMFKNNSHKGGVVKVTFAWEFKQEMSLARINSILAEQQQDCLASWLAKKLEEQSRDVA</sequence>
<gene>
    <name evidence="1" type="ORF">DACRYDRAFT_14893</name>
</gene>
<accession>M5GF78</accession>
<keyword evidence="2" id="KW-1185">Reference proteome</keyword>